<dbReference type="InterPro" id="IPR011990">
    <property type="entry name" value="TPR-like_helical_dom_sf"/>
</dbReference>
<dbReference type="PANTHER" id="PTHR26312:SF168">
    <property type="entry name" value="OS06G0606700 PROTEIN"/>
    <property type="match status" value="1"/>
</dbReference>
<dbReference type="SUPFAM" id="SSF48452">
    <property type="entry name" value="TPR-like"/>
    <property type="match status" value="1"/>
</dbReference>
<feature type="region of interest" description="Disordered" evidence="1">
    <location>
        <begin position="260"/>
        <end position="295"/>
    </location>
</feature>
<evidence type="ECO:0000313" key="3">
    <source>
        <dbReference type="RefSeq" id="XP_004508486.1"/>
    </source>
</evidence>
<reference evidence="2" key="1">
    <citation type="journal article" date="2013" name="Nat. Biotechnol.">
        <title>Draft genome sequence of chickpea (Cicer arietinum) provides a resource for trait improvement.</title>
        <authorList>
            <person name="Varshney R.K."/>
            <person name="Song C."/>
            <person name="Saxena R.K."/>
            <person name="Azam S."/>
            <person name="Yu S."/>
            <person name="Sharpe A.G."/>
            <person name="Cannon S."/>
            <person name="Baek J."/>
            <person name="Rosen B.D."/>
            <person name="Tar'an B."/>
            <person name="Millan T."/>
            <person name="Zhang X."/>
            <person name="Ramsay L.D."/>
            <person name="Iwata A."/>
            <person name="Wang Y."/>
            <person name="Nelson W."/>
            <person name="Farmer A.D."/>
            <person name="Gaur P.M."/>
            <person name="Soderlund C."/>
            <person name="Penmetsa R.V."/>
            <person name="Xu C."/>
            <person name="Bharti A.K."/>
            <person name="He W."/>
            <person name="Winter P."/>
            <person name="Zhao S."/>
            <person name="Hane J.K."/>
            <person name="Carrasquilla-Garcia N."/>
            <person name="Condie J.A."/>
            <person name="Upadhyaya H.D."/>
            <person name="Luo M.C."/>
            <person name="Thudi M."/>
            <person name="Gowda C.L."/>
            <person name="Singh N.P."/>
            <person name="Lichtenzveig J."/>
            <person name="Gali K.K."/>
            <person name="Rubio J."/>
            <person name="Nadarajan N."/>
            <person name="Dolezel J."/>
            <person name="Bansal K.C."/>
            <person name="Xu X."/>
            <person name="Edwards D."/>
            <person name="Zhang G."/>
            <person name="Kahl G."/>
            <person name="Gil J."/>
            <person name="Singh K.B."/>
            <person name="Datta S.K."/>
            <person name="Jackson S.A."/>
            <person name="Wang J."/>
            <person name="Cook D.R."/>
        </authorList>
    </citation>
    <scope>NUCLEOTIDE SEQUENCE [LARGE SCALE GENOMIC DNA]</scope>
    <source>
        <strain evidence="2">cv. CDC Frontier</strain>
    </source>
</reference>
<dbReference type="GeneID" id="101506791"/>
<evidence type="ECO:0000313" key="2">
    <source>
        <dbReference type="Proteomes" id="UP000087171"/>
    </source>
</evidence>
<dbReference type="RefSeq" id="XP_004508486.1">
    <property type="nucleotide sequence ID" value="XM_004508429.3"/>
</dbReference>
<dbReference type="KEGG" id="cam:101506791"/>
<dbReference type="Proteomes" id="UP000087171">
    <property type="component" value="Chromosome Ca7"/>
</dbReference>
<protein>
    <submittedName>
        <fullName evidence="3">Uncharacterized protein LOC101506791</fullName>
    </submittedName>
</protein>
<feature type="compositionally biased region" description="Acidic residues" evidence="1">
    <location>
        <begin position="260"/>
        <end position="271"/>
    </location>
</feature>
<feature type="region of interest" description="Disordered" evidence="1">
    <location>
        <begin position="65"/>
        <end position="96"/>
    </location>
</feature>
<dbReference type="AlphaFoldDB" id="A0A1S2YQU8"/>
<reference evidence="3" key="2">
    <citation type="submission" date="2025-08" db="UniProtKB">
        <authorList>
            <consortium name="RefSeq"/>
        </authorList>
    </citation>
    <scope>IDENTIFICATION</scope>
    <source>
        <tissue evidence="3">Etiolated seedlings</tissue>
    </source>
</reference>
<evidence type="ECO:0000256" key="1">
    <source>
        <dbReference type="SAM" id="MobiDB-lite"/>
    </source>
</evidence>
<name>A0A1S2YQU8_CICAR</name>
<dbReference type="Gene3D" id="1.25.40.10">
    <property type="entry name" value="Tetratricopeptide repeat domain"/>
    <property type="match status" value="1"/>
</dbReference>
<accession>A0A1S2YQU8</accession>
<dbReference type="OrthoDB" id="439046at2759"/>
<dbReference type="PANTHER" id="PTHR26312">
    <property type="entry name" value="TETRATRICOPEPTIDE REPEAT PROTEIN 5"/>
    <property type="match status" value="1"/>
</dbReference>
<organism evidence="2 3">
    <name type="scientific">Cicer arietinum</name>
    <name type="common">Chickpea</name>
    <name type="synonym">Garbanzo</name>
    <dbReference type="NCBI Taxonomy" id="3827"/>
    <lineage>
        <taxon>Eukaryota</taxon>
        <taxon>Viridiplantae</taxon>
        <taxon>Streptophyta</taxon>
        <taxon>Embryophyta</taxon>
        <taxon>Tracheophyta</taxon>
        <taxon>Spermatophyta</taxon>
        <taxon>Magnoliopsida</taxon>
        <taxon>eudicotyledons</taxon>
        <taxon>Gunneridae</taxon>
        <taxon>Pentapetalae</taxon>
        <taxon>rosids</taxon>
        <taxon>fabids</taxon>
        <taxon>Fabales</taxon>
        <taxon>Fabaceae</taxon>
        <taxon>Papilionoideae</taxon>
        <taxon>50 kb inversion clade</taxon>
        <taxon>NPAAA clade</taxon>
        <taxon>Hologalegina</taxon>
        <taxon>IRL clade</taxon>
        <taxon>Cicereae</taxon>
        <taxon>Cicer</taxon>
    </lineage>
</organism>
<keyword evidence="2" id="KW-1185">Reference proteome</keyword>
<dbReference type="eggNOG" id="ENOG502QVY8">
    <property type="taxonomic scope" value="Eukaryota"/>
</dbReference>
<proteinExistence type="predicted"/>
<sequence length="295" mass="32560">MLLRSSSTPVMNPWLPHSILKDSSPEPEILHRIPKSRSVTLYASSSSSISPISSSVNKMTRALSETDLSAPLNRKPFPRRQLDEDEEESRISSFGSRSRTASFGSALCSFSELDEEKSEVGSRDGGLARVLVEGGGGGGYDKNDGGIYRFGDSNHGNDSTDVYYRTMIEANPENPLFLSNYAKYLKEVRRDYVKAEEYCGRAILANPNDGNVLSLYADLIWECHKDSSRAENYFDQAVKAAPDDCYVLASYARFLWDAEEEEDENEVEEDSSEKSFGFFNGVAPSPLPPLAAAAS</sequence>
<gene>
    <name evidence="3" type="primary">LOC101506791</name>
</gene>